<proteinExistence type="predicted"/>
<name>A0ACC2LT95_PERAE</name>
<comment type="caution">
    <text evidence="1">The sequence shown here is derived from an EMBL/GenBank/DDBJ whole genome shotgun (WGS) entry which is preliminary data.</text>
</comment>
<sequence length="324" mass="36178">MGGFGMVYKGVLSSSNKQVAVKRVSHKSKQGMKEFIAEIVSLGRLRHRNLVQLLGYCRRKGELLLVYDFMPNGSLDKFLFDQPKETLNWHQRVGIIKGVASGLLYLHEGWEKVVLHRDIKASNVLLDGEFNGRLGDFGLARLYDHGTNPQTTHIVGTMGYIAPELPRTGKATTSTDVFSFGAFMLEVACGKSPIGLRESPDEMILVDWVLQCWKRGEIVEARDARLGNGYVEEEMELVLKLGLLCSHPMATSRPSMRQVMQFLDGDCAMPELSWQWWCATTVSAIVEDEVWREIESLYPSTAAMEKSFFESSSSCAASLLSGGR</sequence>
<evidence type="ECO:0000313" key="2">
    <source>
        <dbReference type="Proteomes" id="UP001234297"/>
    </source>
</evidence>
<organism evidence="1 2">
    <name type="scientific">Persea americana</name>
    <name type="common">Avocado</name>
    <dbReference type="NCBI Taxonomy" id="3435"/>
    <lineage>
        <taxon>Eukaryota</taxon>
        <taxon>Viridiplantae</taxon>
        <taxon>Streptophyta</taxon>
        <taxon>Embryophyta</taxon>
        <taxon>Tracheophyta</taxon>
        <taxon>Spermatophyta</taxon>
        <taxon>Magnoliopsida</taxon>
        <taxon>Magnoliidae</taxon>
        <taxon>Laurales</taxon>
        <taxon>Lauraceae</taxon>
        <taxon>Persea</taxon>
    </lineage>
</organism>
<accession>A0ACC2LT95</accession>
<dbReference type="EMBL" id="CM056811">
    <property type="protein sequence ID" value="KAJ8636669.1"/>
    <property type="molecule type" value="Genomic_DNA"/>
</dbReference>
<keyword evidence="2" id="KW-1185">Reference proteome</keyword>
<dbReference type="Proteomes" id="UP001234297">
    <property type="component" value="Chromosome 3"/>
</dbReference>
<reference evidence="1 2" key="1">
    <citation type="journal article" date="2022" name="Hortic Res">
        <title>A haplotype resolved chromosomal level avocado genome allows analysis of novel avocado genes.</title>
        <authorList>
            <person name="Nath O."/>
            <person name="Fletcher S.J."/>
            <person name="Hayward A."/>
            <person name="Shaw L.M."/>
            <person name="Masouleh A.K."/>
            <person name="Furtado A."/>
            <person name="Henry R.J."/>
            <person name="Mitter N."/>
        </authorList>
    </citation>
    <scope>NUCLEOTIDE SEQUENCE [LARGE SCALE GENOMIC DNA]</scope>
    <source>
        <strain evidence="2">cv. Hass</strain>
    </source>
</reference>
<gene>
    <name evidence="1" type="ORF">MRB53_010936</name>
</gene>
<protein>
    <submittedName>
        <fullName evidence="1">Uncharacterized protein</fullName>
    </submittedName>
</protein>
<evidence type="ECO:0000313" key="1">
    <source>
        <dbReference type="EMBL" id="KAJ8636669.1"/>
    </source>
</evidence>